<dbReference type="EMBL" id="KN834783">
    <property type="protein sequence ID" value="KIK58782.1"/>
    <property type="molecule type" value="Genomic_DNA"/>
</dbReference>
<dbReference type="Proteomes" id="UP000053593">
    <property type="component" value="Unassembled WGS sequence"/>
</dbReference>
<feature type="domain" description="C144.05-like alpha-helical" evidence="1">
    <location>
        <begin position="1"/>
        <end position="61"/>
    </location>
</feature>
<proteinExistence type="predicted"/>
<evidence type="ECO:0000313" key="3">
    <source>
        <dbReference type="Proteomes" id="UP000053593"/>
    </source>
</evidence>
<dbReference type="Pfam" id="PF26021">
    <property type="entry name" value="Ferritin_C144_05"/>
    <property type="match status" value="1"/>
</dbReference>
<name>A0A0D0CK27_9AGAR</name>
<evidence type="ECO:0000313" key="2">
    <source>
        <dbReference type="EMBL" id="KIK58782.1"/>
    </source>
</evidence>
<reference evidence="2 3" key="1">
    <citation type="submission" date="2014-04" db="EMBL/GenBank/DDBJ databases">
        <title>Evolutionary Origins and Diversification of the Mycorrhizal Mutualists.</title>
        <authorList>
            <consortium name="DOE Joint Genome Institute"/>
            <consortium name="Mycorrhizal Genomics Consortium"/>
            <person name="Kohler A."/>
            <person name="Kuo A."/>
            <person name="Nagy L.G."/>
            <person name="Floudas D."/>
            <person name="Copeland A."/>
            <person name="Barry K.W."/>
            <person name="Cichocki N."/>
            <person name="Veneault-Fourrey C."/>
            <person name="LaButti K."/>
            <person name="Lindquist E.A."/>
            <person name="Lipzen A."/>
            <person name="Lundell T."/>
            <person name="Morin E."/>
            <person name="Murat C."/>
            <person name="Riley R."/>
            <person name="Ohm R."/>
            <person name="Sun H."/>
            <person name="Tunlid A."/>
            <person name="Henrissat B."/>
            <person name="Grigoriev I.V."/>
            <person name="Hibbett D.S."/>
            <person name="Martin F."/>
        </authorList>
    </citation>
    <scope>NUCLEOTIDE SEQUENCE [LARGE SCALE GENOMIC DNA]</scope>
    <source>
        <strain evidence="2 3">FD-317 M1</strain>
    </source>
</reference>
<sequence length="67" mass="7429">LLTQSLNPGGEDDADGQEYRRTLNNQGEAETFLQAYAALLADRREALTSERTVLAAHDARYVLKAFC</sequence>
<dbReference type="InterPro" id="IPR059033">
    <property type="entry name" value="C144_05_dom"/>
</dbReference>
<dbReference type="AlphaFoldDB" id="A0A0D0CK27"/>
<keyword evidence="3" id="KW-1185">Reference proteome</keyword>
<feature type="non-terminal residue" evidence="2">
    <location>
        <position position="1"/>
    </location>
</feature>
<dbReference type="OrthoDB" id="5330228at2759"/>
<organism evidence="2 3">
    <name type="scientific">Collybiopsis luxurians FD-317 M1</name>
    <dbReference type="NCBI Taxonomy" id="944289"/>
    <lineage>
        <taxon>Eukaryota</taxon>
        <taxon>Fungi</taxon>
        <taxon>Dikarya</taxon>
        <taxon>Basidiomycota</taxon>
        <taxon>Agaricomycotina</taxon>
        <taxon>Agaricomycetes</taxon>
        <taxon>Agaricomycetidae</taxon>
        <taxon>Agaricales</taxon>
        <taxon>Marasmiineae</taxon>
        <taxon>Omphalotaceae</taxon>
        <taxon>Collybiopsis</taxon>
        <taxon>Collybiopsis luxurians</taxon>
    </lineage>
</organism>
<dbReference type="HOGENOM" id="CLU_2910371_0_0_1"/>
<gene>
    <name evidence="2" type="ORF">GYMLUDRAFT_170647</name>
</gene>
<evidence type="ECO:0000259" key="1">
    <source>
        <dbReference type="Pfam" id="PF26021"/>
    </source>
</evidence>
<accession>A0A0D0CK27</accession>
<protein>
    <recommendedName>
        <fullName evidence="1">C144.05-like alpha-helical domain-containing protein</fullName>
    </recommendedName>
</protein>